<organism evidence="1">
    <name type="scientific">Cyclophora tenuis</name>
    <name type="common">Marine diatom</name>
    <dbReference type="NCBI Taxonomy" id="216820"/>
    <lineage>
        <taxon>Eukaryota</taxon>
        <taxon>Sar</taxon>
        <taxon>Stramenopiles</taxon>
        <taxon>Ochrophyta</taxon>
        <taxon>Bacillariophyta</taxon>
        <taxon>Fragilariophyceae</taxon>
        <taxon>Fragilariophycidae</taxon>
        <taxon>Cyclophorales</taxon>
        <taxon>Cyclophoraceae</taxon>
        <taxon>Cyclophora</taxon>
    </lineage>
</organism>
<name>A0A7S1GRI5_CYCTE</name>
<proteinExistence type="predicted"/>
<dbReference type="AlphaFoldDB" id="A0A7S1GRI5"/>
<reference evidence="1" key="1">
    <citation type="submission" date="2021-01" db="EMBL/GenBank/DDBJ databases">
        <authorList>
            <person name="Corre E."/>
            <person name="Pelletier E."/>
            <person name="Niang G."/>
            <person name="Scheremetjew M."/>
            <person name="Finn R."/>
            <person name="Kale V."/>
            <person name="Holt S."/>
            <person name="Cochrane G."/>
            <person name="Meng A."/>
            <person name="Brown T."/>
            <person name="Cohen L."/>
        </authorList>
    </citation>
    <scope>NUCLEOTIDE SEQUENCE</scope>
    <source>
        <strain evidence="1">ECT3854</strain>
    </source>
</reference>
<sequence length="354" mass="39019">MMGSLLRNTIHHALSRLFRRPSRPRAPPGMNISYVLDSVLNQGGLRPLDTESFQENDAVQPLRVVSSCVWTNGTLDTKCFGTDDYDSVVSKTGRQGLFACMEASMTVPGATGPPVYIHNPHDPSASEDGCFFDAFCFEPLPYRSAVQEGATHVLVFQTRPAGYKAKTQPGVYEKGVAPVYFNSHQQPTVANFFRNGGQQYRYLEDYLTMEEGQQSPREPIAIPPTQLQYGLPNQPVSHTDVKKWRKAHLMPIAVPHGTPELPTLEQDPQKVLEAVRQGFAAAYDLLAPAMDLDDDIKTVSGSRAAELVFPSPDDTNTPQQLRNDATTLLQHLPGMRHAGMTPLVHALHSATQNV</sequence>
<dbReference type="EMBL" id="HBFW01025699">
    <property type="protein sequence ID" value="CAD8945297.1"/>
    <property type="molecule type" value="Transcribed_RNA"/>
</dbReference>
<evidence type="ECO:0000313" key="1">
    <source>
        <dbReference type="EMBL" id="CAD8945297.1"/>
    </source>
</evidence>
<gene>
    <name evidence="1" type="ORF">CTEN0397_LOCUS16501</name>
</gene>
<protein>
    <submittedName>
        <fullName evidence="1">Uncharacterized protein</fullName>
    </submittedName>
</protein>
<accession>A0A7S1GRI5</accession>